<proteinExistence type="predicted"/>
<keyword evidence="3" id="KW-1185">Reference proteome</keyword>
<name>A0ABR3M2M7_9TELE</name>
<comment type="caution">
    <text evidence="2">The sequence shown here is derived from an EMBL/GenBank/DDBJ whole genome shotgun (WGS) entry which is preliminary data.</text>
</comment>
<gene>
    <name evidence="2" type="ORF">QQF64_009103</name>
</gene>
<organism evidence="2 3">
    <name type="scientific">Cirrhinus molitorella</name>
    <name type="common">mud carp</name>
    <dbReference type="NCBI Taxonomy" id="172907"/>
    <lineage>
        <taxon>Eukaryota</taxon>
        <taxon>Metazoa</taxon>
        <taxon>Chordata</taxon>
        <taxon>Craniata</taxon>
        <taxon>Vertebrata</taxon>
        <taxon>Euteleostomi</taxon>
        <taxon>Actinopterygii</taxon>
        <taxon>Neopterygii</taxon>
        <taxon>Teleostei</taxon>
        <taxon>Ostariophysi</taxon>
        <taxon>Cypriniformes</taxon>
        <taxon>Cyprinidae</taxon>
        <taxon>Labeoninae</taxon>
        <taxon>Labeonini</taxon>
        <taxon>Cirrhinus</taxon>
    </lineage>
</organism>
<sequence>MAGTMYQLPQGEGVDLRAESGGPDSLEWETLRHSVWSGMLIVDPQKEGSTAKLNHKSGQTGRLKGPNNLAWSLNGAPNGKSNLRGEHRDDPAGQWQACEGLGGIKLQMRDLDKAAMYYKDALQLLCKCQDVTGLVQERLVSELSEALEQKLLLQQVSLEEQHHNELLRSSIIPHHLMLHECVFE</sequence>
<feature type="region of interest" description="Disordered" evidence="1">
    <location>
        <begin position="1"/>
        <end position="22"/>
    </location>
</feature>
<evidence type="ECO:0000313" key="3">
    <source>
        <dbReference type="Proteomes" id="UP001558613"/>
    </source>
</evidence>
<reference evidence="2 3" key="1">
    <citation type="submission" date="2023-09" db="EMBL/GenBank/DDBJ databases">
        <authorList>
            <person name="Wang M."/>
        </authorList>
    </citation>
    <scope>NUCLEOTIDE SEQUENCE [LARGE SCALE GENOMIC DNA]</scope>
    <source>
        <strain evidence="2">GT-2023</strain>
        <tissue evidence="2">Liver</tissue>
    </source>
</reference>
<dbReference type="PANTHER" id="PTHR47050:SF1">
    <property type="entry name" value="TETRATRICOPEPTIDE REPEAT PROTEIN 24-LIKE"/>
    <property type="match status" value="1"/>
</dbReference>
<evidence type="ECO:0000313" key="2">
    <source>
        <dbReference type="EMBL" id="KAL1258526.1"/>
    </source>
</evidence>
<evidence type="ECO:0000256" key="1">
    <source>
        <dbReference type="SAM" id="MobiDB-lite"/>
    </source>
</evidence>
<dbReference type="PANTHER" id="PTHR47050">
    <property type="entry name" value="TETRATRICOPEPTIDE REPEAT PROTEIN 24"/>
    <property type="match status" value="1"/>
</dbReference>
<dbReference type="Proteomes" id="UP001558613">
    <property type="component" value="Unassembled WGS sequence"/>
</dbReference>
<dbReference type="EMBL" id="JAYMGO010000016">
    <property type="protein sequence ID" value="KAL1258526.1"/>
    <property type="molecule type" value="Genomic_DNA"/>
</dbReference>
<protein>
    <submittedName>
        <fullName evidence="2">Uncharacterized protein</fullName>
    </submittedName>
</protein>
<dbReference type="InterPro" id="IPR024812">
    <property type="entry name" value="TPR_24"/>
</dbReference>
<accession>A0ABR3M2M7</accession>